<dbReference type="RefSeq" id="WP_368502812.1">
    <property type="nucleotide sequence ID" value="NZ_CP162550.1"/>
</dbReference>
<gene>
    <name evidence="1" type="ORF">AB3N04_00310</name>
</gene>
<name>A0AB39BP21_9BACI</name>
<sequence length="58" mass="6744">MTKQVMECVFCGKEITWSKELIVEGNHGEPVYDIARRLSRLRKIKIFVDPNSAAHNKR</sequence>
<dbReference type="AlphaFoldDB" id="A0AB39BP21"/>
<organism evidence="1">
    <name type="scientific">Alkalihalophilus sp. As8PL</name>
    <dbReference type="NCBI Taxonomy" id="3237103"/>
    <lineage>
        <taxon>Bacteria</taxon>
        <taxon>Bacillati</taxon>
        <taxon>Bacillota</taxon>
        <taxon>Bacilli</taxon>
        <taxon>Bacillales</taxon>
        <taxon>Bacillaceae</taxon>
        <taxon>Alkalihalophilus</taxon>
    </lineage>
</organism>
<protein>
    <submittedName>
        <fullName evidence="1">Uncharacterized protein</fullName>
    </submittedName>
</protein>
<keyword evidence="1" id="KW-0614">Plasmid</keyword>
<dbReference type="EMBL" id="CP162550">
    <property type="protein sequence ID" value="XDI35198.1"/>
    <property type="molecule type" value="Genomic_DNA"/>
</dbReference>
<evidence type="ECO:0000313" key="1">
    <source>
        <dbReference type="EMBL" id="XDI35198.1"/>
    </source>
</evidence>
<geneLocation type="plasmid" evidence="1">
    <name>unnamed</name>
</geneLocation>
<reference evidence="1" key="1">
    <citation type="submission" date="2024-07" db="EMBL/GenBank/DDBJ databases">
        <title>Identification and characteristics of an arsenic-resistant bacterial isolate, which belongs to a novel species.</title>
        <authorList>
            <person name="Juszczyk A."/>
            <person name="Kowalczyk A."/>
            <person name="Was K."/>
            <person name="Kosowicz W."/>
            <person name="Budzyn A."/>
            <person name="Latowski D."/>
        </authorList>
    </citation>
    <scope>NUCLEOTIDE SEQUENCE</scope>
    <source>
        <strain evidence="1">As8PL</strain>
        <plasmid evidence="1">unnamed</plasmid>
    </source>
</reference>
<accession>A0AB39BP21</accession>
<proteinExistence type="predicted"/>